<protein>
    <submittedName>
        <fullName evidence="2">Uncharacterized protein</fullName>
    </submittedName>
</protein>
<dbReference type="EMBL" id="CP046052">
    <property type="protein sequence ID" value="QGM46745.1"/>
    <property type="molecule type" value="Genomic_DNA"/>
</dbReference>
<evidence type="ECO:0000256" key="1">
    <source>
        <dbReference type="SAM" id="SignalP"/>
    </source>
</evidence>
<sequence length="535" mass="52221">MIRRLLLLLALLCATPAFAGAWDPMGPTGGAPSPVGPQGDPGCSVLPTSGAPSPALGQLCDWAFDASQGAVYGPKSTSGWGTPVIMTPVQVAQTAAAQAQQAASVAQAAAASAAASAASIGNSAANAAASAAAALASANSAAASASSAASAASTAIANLLAGANIFVAPQAIIASATPGAIIAPGAMLTVQNDPAVSNTMLYNPGTPPGWFTFDLAKLTLHVPSGSLMTNADALGIFLLNDAAVVSGSTCPGGDVGVSCSNAVATYWMAIGDVDGSATWALNPTISDCLAGGCVITTDVIGRTLVIDEADVSVHANKTTFQGYAIMGSSTQQPVGADGYTCGNLGAPGIVFSHCFVVDDATSVIGLYLGSQARTANSPSSVLDLVYYNAAGVGQAISIQSINSAINITSSEYVGGEAPNGMALAVAPHQAYVLATGAGDANLVLGALGAGMIIVNNSILPSVSGAESLGDSAYVFGALYTRAVVFDSTAAQISGAGDPSGIVQPAGTIYQRAGAAAGSRLCVSAGGGVWNCISGV</sequence>
<name>A0A6B8KIM5_9HYPH</name>
<feature type="chain" id="PRO_5025512595" evidence="1">
    <location>
        <begin position="20"/>
        <end position="535"/>
    </location>
</feature>
<dbReference type="KEGG" id="mhey:H2LOC_014160"/>
<evidence type="ECO:0000313" key="2">
    <source>
        <dbReference type="EMBL" id="QGM46745.1"/>
    </source>
</evidence>
<gene>
    <name evidence="2" type="ORF">H2LOC_014160</name>
</gene>
<dbReference type="Proteomes" id="UP000309061">
    <property type="component" value="Chromosome"/>
</dbReference>
<evidence type="ECO:0000313" key="3">
    <source>
        <dbReference type="Proteomes" id="UP000309061"/>
    </source>
</evidence>
<keyword evidence="1" id="KW-0732">Signal</keyword>
<proteinExistence type="predicted"/>
<accession>A0A6B8KIM5</accession>
<organism evidence="2 3">
    <name type="scientific">Methylocystis heyeri</name>
    <dbReference type="NCBI Taxonomy" id="391905"/>
    <lineage>
        <taxon>Bacteria</taxon>
        <taxon>Pseudomonadati</taxon>
        <taxon>Pseudomonadota</taxon>
        <taxon>Alphaproteobacteria</taxon>
        <taxon>Hyphomicrobiales</taxon>
        <taxon>Methylocystaceae</taxon>
        <taxon>Methylocystis</taxon>
    </lineage>
</organism>
<dbReference type="OrthoDB" id="8457242at2"/>
<dbReference type="RefSeq" id="WP_136497628.1">
    <property type="nucleotide sequence ID" value="NZ_CP046052.1"/>
</dbReference>
<feature type="signal peptide" evidence="1">
    <location>
        <begin position="1"/>
        <end position="19"/>
    </location>
</feature>
<dbReference type="AlphaFoldDB" id="A0A6B8KIM5"/>
<reference evidence="2 3" key="1">
    <citation type="submission" date="2019-11" db="EMBL/GenBank/DDBJ databases">
        <title>The genome sequence of Methylocystis heyeri.</title>
        <authorList>
            <person name="Oshkin I.Y."/>
            <person name="Miroshnikov K."/>
            <person name="Dedysh S.N."/>
        </authorList>
    </citation>
    <scope>NUCLEOTIDE SEQUENCE [LARGE SCALE GENOMIC DNA]</scope>
    <source>
        <strain evidence="2 3">H2</strain>
    </source>
</reference>
<keyword evidence="3" id="KW-1185">Reference proteome</keyword>